<dbReference type="RefSeq" id="XP_018115313.2">
    <property type="nucleotide sequence ID" value="XM_018259824.2"/>
</dbReference>
<keyword evidence="5" id="KW-0732">Signal</keyword>
<dbReference type="CTD" id="108714953"/>
<reference evidence="10" key="1">
    <citation type="submission" date="2025-08" db="UniProtKB">
        <authorList>
            <consortium name="RefSeq"/>
        </authorList>
    </citation>
    <scope>IDENTIFICATION</scope>
    <source>
        <strain evidence="10">J_2021</strain>
        <tissue evidence="10">Erythrocytes</tissue>
    </source>
</reference>
<evidence type="ECO:0000256" key="3">
    <source>
        <dbReference type="ARBA" id="ARBA00022475"/>
    </source>
</evidence>
<keyword evidence="6" id="KW-0472">Membrane</keyword>
<keyword evidence="8" id="KW-0449">Lipoprotein</keyword>
<evidence type="ECO:0000256" key="7">
    <source>
        <dbReference type="ARBA" id="ARBA00023180"/>
    </source>
</evidence>
<keyword evidence="4" id="KW-0336">GPI-anchor</keyword>
<sequence>MSISLWGEHWIMAVLVLQLVLAQSHVNAGSPKCNTIYKGFAECLISFGDSLIENVQQNQEEKILENIQELQSLCKSWNDFQKCTSNVLVNCPESAATVWESLLRESRKVQYQGNLHGMCNAQTLLTARMGGSDETNKETLRGLGYGLQGNLLLVLFLLILLWYIFQWV</sequence>
<dbReference type="AlphaFoldDB" id="A0A1L8GE86"/>
<dbReference type="GO" id="GO:1990138">
    <property type="term" value="P:neuron projection extension"/>
    <property type="evidence" value="ECO:0000318"/>
    <property type="project" value="GO_Central"/>
</dbReference>
<organism evidence="9 10">
    <name type="scientific">Xenopus laevis</name>
    <name type="common">African clawed frog</name>
    <dbReference type="NCBI Taxonomy" id="8355"/>
    <lineage>
        <taxon>Eukaryota</taxon>
        <taxon>Metazoa</taxon>
        <taxon>Chordata</taxon>
        <taxon>Craniata</taxon>
        <taxon>Vertebrata</taxon>
        <taxon>Euteleostomi</taxon>
        <taxon>Amphibia</taxon>
        <taxon>Batrachia</taxon>
        <taxon>Anura</taxon>
        <taxon>Pipoidea</taxon>
        <taxon>Pipidae</taxon>
        <taxon>Xenopodinae</taxon>
        <taxon>Xenopus</taxon>
        <taxon>Xenopus</taxon>
    </lineage>
</organism>
<accession>A0A1L8GE86</accession>
<dbReference type="Pfam" id="PF15056">
    <property type="entry name" value="NRN1"/>
    <property type="match status" value="1"/>
</dbReference>
<protein>
    <submittedName>
        <fullName evidence="10">Neuritin-like protein</fullName>
    </submittedName>
</protein>
<dbReference type="OrthoDB" id="9929715at2759"/>
<proteinExistence type="inferred from homology"/>
<dbReference type="PANTHER" id="PTHR15902:SF2">
    <property type="entry name" value="NEURITIN-LIKE PROTEIN"/>
    <property type="match status" value="1"/>
</dbReference>
<dbReference type="PANTHER" id="PTHR15902">
    <property type="entry name" value="NEURITIN-RELATED"/>
    <property type="match status" value="1"/>
</dbReference>
<dbReference type="OMA" id="FHTCANR"/>
<evidence type="ECO:0000313" key="9">
    <source>
        <dbReference type="Proteomes" id="UP000186698"/>
    </source>
</evidence>
<evidence type="ECO:0000256" key="6">
    <source>
        <dbReference type="ARBA" id="ARBA00023136"/>
    </source>
</evidence>
<comment type="subcellular location">
    <subcellularLocation>
        <location evidence="1">Cell membrane</location>
        <topology evidence="1">Lipid-anchor</topology>
        <topology evidence="1">GPI-anchor</topology>
    </subcellularLocation>
</comment>
<dbReference type="PaxDb" id="8355-A0A1L8GE86"/>
<dbReference type="GO" id="GO:0005886">
    <property type="term" value="C:plasma membrane"/>
    <property type="evidence" value="ECO:0000318"/>
    <property type="project" value="GO_Central"/>
</dbReference>
<dbReference type="GO" id="GO:0098552">
    <property type="term" value="C:side of membrane"/>
    <property type="evidence" value="ECO:0007669"/>
    <property type="project" value="UniProtKB-KW"/>
</dbReference>
<evidence type="ECO:0000313" key="10">
    <source>
        <dbReference type="RefSeq" id="XP_018115313.2"/>
    </source>
</evidence>
<evidence type="ECO:0000256" key="5">
    <source>
        <dbReference type="ARBA" id="ARBA00022729"/>
    </source>
</evidence>
<keyword evidence="7" id="KW-0325">Glycoprotein</keyword>
<dbReference type="InterPro" id="IPR026144">
    <property type="entry name" value="Neuritin_fam"/>
</dbReference>
<name>A0A1L8GE86_XENLA</name>
<gene>
    <name evidence="10" type="primary">nrn1l.S</name>
</gene>
<dbReference type="KEGG" id="xla:108714953"/>
<evidence type="ECO:0000256" key="1">
    <source>
        <dbReference type="ARBA" id="ARBA00004609"/>
    </source>
</evidence>
<dbReference type="Proteomes" id="UP000186698">
    <property type="component" value="Chromosome 4S"/>
</dbReference>
<dbReference type="GeneID" id="108714953"/>
<evidence type="ECO:0000256" key="2">
    <source>
        <dbReference type="ARBA" id="ARBA00008377"/>
    </source>
</evidence>
<evidence type="ECO:0000256" key="8">
    <source>
        <dbReference type="ARBA" id="ARBA00023288"/>
    </source>
</evidence>
<comment type="similarity">
    <text evidence="2">Belongs to the neuritin family.</text>
</comment>
<evidence type="ECO:0000256" key="4">
    <source>
        <dbReference type="ARBA" id="ARBA00022622"/>
    </source>
</evidence>
<keyword evidence="3" id="KW-1003">Cell membrane</keyword>
<keyword evidence="9" id="KW-1185">Reference proteome</keyword>